<dbReference type="EMBL" id="KN833105">
    <property type="protein sequence ID" value="KIM72825.1"/>
    <property type="molecule type" value="Genomic_DNA"/>
</dbReference>
<proteinExistence type="predicted"/>
<reference evidence="3" key="2">
    <citation type="submission" date="2015-01" db="EMBL/GenBank/DDBJ databases">
        <title>Evolutionary Origins and Diversification of the Mycorrhizal Mutualists.</title>
        <authorList>
            <consortium name="DOE Joint Genome Institute"/>
            <consortium name="Mycorrhizal Genomics Consortium"/>
            <person name="Kohler A."/>
            <person name="Kuo A."/>
            <person name="Nagy L.G."/>
            <person name="Floudas D."/>
            <person name="Copeland A."/>
            <person name="Barry K.W."/>
            <person name="Cichocki N."/>
            <person name="Veneault-Fourrey C."/>
            <person name="LaButti K."/>
            <person name="Lindquist E.A."/>
            <person name="Lipzen A."/>
            <person name="Lundell T."/>
            <person name="Morin E."/>
            <person name="Murat C."/>
            <person name="Riley R."/>
            <person name="Ohm R."/>
            <person name="Sun H."/>
            <person name="Tunlid A."/>
            <person name="Henrissat B."/>
            <person name="Grigoriev I.V."/>
            <person name="Hibbett D.S."/>
            <person name="Martin F."/>
        </authorList>
    </citation>
    <scope>NUCLEOTIDE SEQUENCE [LARGE SCALE GENOMIC DNA]</scope>
    <source>
        <strain evidence="3">F 1598</strain>
    </source>
</reference>
<sequence length="625" mass="70131">MPASLTSLAEDTLIDIFALLTIRDVLRIRSTCKALNLLTRDKLLWIQLLRTLATDQNTPLPLYRKSIDSLDASQIEALTLRGLHLARDWDRGIVQPRSLVRLDLPRCITWVRIVSARWLFVASSDALTSSLICWDINAVFKGDDKPTAECFFSGPIKTGEVEMQTDGLVIALAVESRIPATEIISLRRQKDDVVFVSLGRLSGVSFIRLLHGDFVGCALLDGESVPHFVNWRTKIRYPLAGPPTPHRSSLAMTIWGDYIVVVRSYDVQLFTRPSSSPPRLLETFEFGRFVWEVAIIHGSARKESLEGIFPRNVREDADNVISFIITHEYDAFLYVIESDLSFYAQSPHDNLTMRFKRTYELTHGWMHPAWHLRVGLTGHRITWISGGRKKNVDSPALLSSNLNIDGSGGCDGDDLVPLLQAEIDIGNAEIFPALWAFPQFDCDEALGVLVLGNVFGELAVCDYMPVPMDTSIIIHESPGGGLPDTVPFDKMYASWDTVAKTGLQIPTHWSNDWANLGSRHMLRWEGTPGDRAWLLEYAFHFLGRPEPILYRDPGNGDEVLFRAGGLYFLLGDDGEDDIYVYSADLTLSDILGNGSMLWPEKRLERRDGIVGLNRKIGEVLLQRPI</sequence>
<organism evidence="2 3">
    <name type="scientific">Piloderma croceum (strain F 1598)</name>
    <dbReference type="NCBI Taxonomy" id="765440"/>
    <lineage>
        <taxon>Eukaryota</taxon>
        <taxon>Fungi</taxon>
        <taxon>Dikarya</taxon>
        <taxon>Basidiomycota</taxon>
        <taxon>Agaricomycotina</taxon>
        <taxon>Agaricomycetes</taxon>
        <taxon>Agaricomycetidae</taxon>
        <taxon>Atheliales</taxon>
        <taxon>Atheliaceae</taxon>
        <taxon>Piloderma</taxon>
    </lineage>
</organism>
<name>A0A0C3EJK4_PILCF</name>
<dbReference type="InParanoid" id="A0A0C3EJK4"/>
<evidence type="ECO:0000313" key="3">
    <source>
        <dbReference type="Proteomes" id="UP000054166"/>
    </source>
</evidence>
<reference evidence="2 3" key="1">
    <citation type="submission" date="2014-04" db="EMBL/GenBank/DDBJ databases">
        <authorList>
            <consortium name="DOE Joint Genome Institute"/>
            <person name="Kuo A."/>
            <person name="Tarkka M."/>
            <person name="Buscot F."/>
            <person name="Kohler A."/>
            <person name="Nagy L.G."/>
            <person name="Floudas D."/>
            <person name="Copeland A."/>
            <person name="Barry K.W."/>
            <person name="Cichocki N."/>
            <person name="Veneault-Fourrey C."/>
            <person name="LaButti K."/>
            <person name="Lindquist E.A."/>
            <person name="Lipzen A."/>
            <person name="Lundell T."/>
            <person name="Morin E."/>
            <person name="Murat C."/>
            <person name="Sun H."/>
            <person name="Tunlid A."/>
            <person name="Henrissat B."/>
            <person name="Grigoriev I.V."/>
            <person name="Hibbett D.S."/>
            <person name="Martin F."/>
            <person name="Nordberg H.P."/>
            <person name="Cantor M.N."/>
            <person name="Hua S.X."/>
        </authorList>
    </citation>
    <scope>NUCLEOTIDE SEQUENCE [LARGE SCALE GENOMIC DNA]</scope>
    <source>
        <strain evidence="2 3">F 1598</strain>
    </source>
</reference>
<dbReference type="AlphaFoldDB" id="A0A0C3EJK4"/>
<accession>A0A0C3EJK4</accession>
<dbReference type="HOGENOM" id="CLU_437480_0_0_1"/>
<dbReference type="Pfam" id="PF12937">
    <property type="entry name" value="F-box-like"/>
    <property type="match status" value="1"/>
</dbReference>
<dbReference type="OrthoDB" id="2786194at2759"/>
<dbReference type="Gene3D" id="1.20.1280.50">
    <property type="match status" value="1"/>
</dbReference>
<dbReference type="InterPro" id="IPR036047">
    <property type="entry name" value="F-box-like_dom_sf"/>
</dbReference>
<protein>
    <recommendedName>
        <fullName evidence="1">F-box domain-containing protein</fullName>
    </recommendedName>
</protein>
<evidence type="ECO:0000259" key="1">
    <source>
        <dbReference type="PROSITE" id="PS50181"/>
    </source>
</evidence>
<evidence type="ECO:0000313" key="2">
    <source>
        <dbReference type="EMBL" id="KIM72825.1"/>
    </source>
</evidence>
<dbReference type="SUPFAM" id="SSF81383">
    <property type="entry name" value="F-box domain"/>
    <property type="match status" value="1"/>
</dbReference>
<gene>
    <name evidence="2" type="ORF">PILCRDRAFT_93293</name>
</gene>
<dbReference type="InterPro" id="IPR001810">
    <property type="entry name" value="F-box_dom"/>
</dbReference>
<feature type="domain" description="F-box" evidence="1">
    <location>
        <begin position="2"/>
        <end position="48"/>
    </location>
</feature>
<dbReference type="PROSITE" id="PS50181">
    <property type="entry name" value="FBOX"/>
    <property type="match status" value="1"/>
</dbReference>
<keyword evidence="3" id="KW-1185">Reference proteome</keyword>
<dbReference type="Proteomes" id="UP000054166">
    <property type="component" value="Unassembled WGS sequence"/>
</dbReference>